<dbReference type="Gene3D" id="2.10.270.10">
    <property type="entry name" value="Cholin Binding"/>
    <property type="match status" value="4"/>
</dbReference>
<feature type="repeat" description="Cell wall-binding" evidence="2">
    <location>
        <begin position="334"/>
        <end position="353"/>
    </location>
</feature>
<dbReference type="InterPro" id="IPR018337">
    <property type="entry name" value="Cell_wall/Cho-bd_repeat"/>
</dbReference>
<evidence type="ECO:0000313" key="5">
    <source>
        <dbReference type="Proteomes" id="UP001282284"/>
    </source>
</evidence>
<feature type="repeat" description="Cell wall-binding" evidence="2">
    <location>
        <begin position="69"/>
        <end position="88"/>
    </location>
</feature>
<organism evidence="4 5">
    <name type="scientific">Sporosarcina saromensis</name>
    <dbReference type="NCBI Taxonomy" id="359365"/>
    <lineage>
        <taxon>Bacteria</taxon>
        <taxon>Bacillati</taxon>
        <taxon>Bacillota</taxon>
        <taxon>Bacilli</taxon>
        <taxon>Bacillales</taxon>
        <taxon>Caryophanaceae</taxon>
        <taxon>Sporosarcina</taxon>
    </lineage>
</organism>
<dbReference type="SUPFAM" id="SSF69360">
    <property type="entry name" value="Cell wall binding repeat"/>
    <property type="match status" value="3"/>
</dbReference>
<dbReference type="Proteomes" id="UP001282284">
    <property type="component" value="Unassembled WGS sequence"/>
</dbReference>
<feature type="repeat" description="Cell wall-binding" evidence="2">
    <location>
        <begin position="109"/>
        <end position="128"/>
    </location>
</feature>
<dbReference type="PROSITE" id="PS51170">
    <property type="entry name" value="CW"/>
    <property type="match status" value="9"/>
</dbReference>
<dbReference type="Pfam" id="PF01473">
    <property type="entry name" value="Choline_bind_1"/>
    <property type="match status" value="2"/>
</dbReference>
<dbReference type="Gene3D" id="2.30.30.40">
    <property type="entry name" value="SH3 Domains"/>
    <property type="match status" value="1"/>
</dbReference>
<dbReference type="Gene3D" id="1.10.530.10">
    <property type="match status" value="1"/>
</dbReference>
<reference evidence="4 5" key="1">
    <citation type="submission" date="2023-06" db="EMBL/GenBank/DDBJ databases">
        <title>Sporosarcina sp. nov., isolated from Korean traditional fermented seafood 'Jeotgal'.</title>
        <authorList>
            <person name="Yang A.I."/>
            <person name="Shin N.-R."/>
        </authorList>
    </citation>
    <scope>NUCLEOTIDE SEQUENCE [LARGE SCALE GENOMIC DNA]</scope>
    <source>
        <strain evidence="4 5">KCTC13119</strain>
    </source>
</reference>
<dbReference type="Gene3D" id="2.10.270.20">
    <property type="match status" value="2"/>
</dbReference>
<dbReference type="EMBL" id="JAUBDI010000012">
    <property type="protein sequence ID" value="MDW0114038.1"/>
    <property type="molecule type" value="Genomic_DNA"/>
</dbReference>
<feature type="repeat" description="Cell wall-binding" evidence="2">
    <location>
        <begin position="354"/>
        <end position="373"/>
    </location>
</feature>
<proteinExistence type="predicted"/>
<feature type="repeat" description="Cell wall-binding" evidence="2">
    <location>
        <begin position="189"/>
        <end position="208"/>
    </location>
</feature>
<feature type="repeat" description="Cell wall-binding" evidence="2">
    <location>
        <begin position="129"/>
        <end position="148"/>
    </location>
</feature>
<dbReference type="Pfam" id="PF01832">
    <property type="entry name" value="Glucosaminidase"/>
    <property type="match status" value="1"/>
</dbReference>
<evidence type="ECO:0000256" key="2">
    <source>
        <dbReference type="PROSITE-ProRule" id="PRU00591"/>
    </source>
</evidence>
<evidence type="ECO:0000259" key="3">
    <source>
        <dbReference type="SMART" id="SM00047"/>
    </source>
</evidence>
<keyword evidence="5" id="KW-1185">Reference proteome</keyword>
<feature type="repeat" description="Cell wall-binding" evidence="2">
    <location>
        <begin position="294"/>
        <end position="313"/>
    </location>
</feature>
<dbReference type="InterPro" id="IPR003646">
    <property type="entry name" value="SH3-like_bac-type"/>
</dbReference>
<feature type="repeat" description="Cell wall-binding" evidence="2">
    <location>
        <begin position="89"/>
        <end position="108"/>
    </location>
</feature>
<sequence>MKYKITATVLATGILVSSTNPFSVVEATSNFAKLEGSQAVVANTTRVSNVGWKKINSKWYYFMNDGVMRTGWLKLGSTWYYFDQSGIMATGWKKINSKWYYFMNDGVMRTGWLKLGSTWYYFMSDGSMRTGWTLINNEWYYLTSSGAMKVGWMQLKGEWYYLHGSGKMLKNWIYVNGHWYFMTASGAMKTGWFVDGGTTYYLNAKGQMLAGLHTIEGELYFFNRSGSRLTGWIDFTEGKRYFHPETGKALIGQHIIDGKPYIFDENGLLSSNEVINGWFEENGKKYYYINNYRRIGWLQLEGNWYLFNSNGEMQVGWSKSNNINYYFSADGVMQTGWVHISGNWYYLNSSGAMQTGWIQLAGKWYYLNESGIRLTGKQTINNRVYFFDENGVWTKGKVIDYTQYPISLNAMLDKQMALSIPPQTDKYRNEPAYVSAEYVIPDPLAPGKYITTYNLNVRAEPSATSHKWGLIPKGKQVQILDTANGWHRISMVWRNAYREDVVPYINPSTYKETDQEFYQFLVLSKSAETNVNDLNERVLKGKGIFHGKGQAFLDASAANNINEVYLIAHALLETGNGTSVLSKGILVSEVNGKPVTPKVVYNMFGIGASDVDAVRLGAERAYSEGWFTPEKAISGGAYFISRNYINNPTYKQDTLYKMRWNPAKPAIHQYATDMGWATKQSVLQAGIMKNVFDSLDAYTLYFDVPVYTK</sequence>
<evidence type="ECO:0000313" key="4">
    <source>
        <dbReference type="EMBL" id="MDW0114038.1"/>
    </source>
</evidence>
<keyword evidence="1" id="KW-0677">Repeat</keyword>
<name>A0ABU4GCI8_9BACL</name>
<accession>A0ABU4GCI8</accession>
<protein>
    <submittedName>
        <fullName evidence="4">Glucosaminidase domain-containing protein</fullName>
    </submittedName>
</protein>
<dbReference type="SMART" id="SM00047">
    <property type="entry name" value="LYZ2"/>
    <property type="match status" value="1"/>
</dbReference>
<evidence type="ECO:0000256" key="1">
    <source>
        <dbReference type="ARBA" id="ARBA00022737"/>
    </source>
</evidence>
<gene>
    <name evidence="4" type="ORF">QT711_12650</name>
</gene>
<dbReference type="InterPro" id="IPR002901">
    <property type="entry name" value="MGlyc_endo_b_GlcNAc-like_dom"/>
</dbReference>
<dbReference type="RefSeq" id="WP_317944790.1">
    <property type="nucleotide sequence ID" value="NZ_JAUBDI010000012.1"/>
</dbReference>
<comment type="caution">
    <text evidence="4">The sequence shown here is derived from an EMBL/GenBank/DDBJ whole genome shotgun (WGS) entry which is preliminary data.</text>
</comment>
<dbReference type="Pfam" id="PF08239">
    <property type="entry name" value="SH3_3"/>
    <property type="match status" value="1"/>
</dbReference>
<feature type="domain" description="Mannosyl-glycoprotein endo-beta-N-acetylglucosamidase-like" evidence="3">
    <location>
        <begin position="537"/>
        <end position="703"/>
    </location>
</feature>
<dbReference type="Pfam" id="PF19127">
    <property type="entry name" value="Choline_bind_3"/>
    <property type="match status" value="4"/>
</dbReference>
<feature type="repeat" description="Cell wall-binding" evidence="2">
    <location>
        <begin position="49"/>
        <end position="68"/>
    </location>
</feature>